<sequence>MAVSITVSPEVRSSNSLSALALALAPSEGDEVVKGGISEEGMISDVPVVDVPIIPATKKVKGRGKGKGAPLIDRRVLWADMKSLAPVIGDTPWLQLGEFNVVRRLSEWLVGFDNSASLEFNSCR</sequence>
<reference evidence="1" key="1">
    <citation type="submission" date="2019-11" db="EMBL/GenBank/DDBJ databases">
        <authorList>
            <person name="Liu Y."/>
            <person name="Hou J."/>
            <person name="Li T.-Q."/>
            <person name="Guan C.-H."/>
            <person name="Wu X."/>
            <person name="Wu H.-Z."/>
            <person name="Ling F."/>
            <person name="Zhang R."/>
            <person name="Shi X.-G."/>
            <person name="Ren J.-P."/>
            <person name="Chen E.-F."/>
            <person name="Sun J.-M."/>
        </authorList>
    </citation>
    <scope>NUCLEOTIDE SEQUENCE</scope>
    <source>
        <strain evidence="1">Adult_tree_wgs_1</strain>
        <tissue evidence="1">Leaves</tissue>
    </source>
</reference>
<dbReference type="Proteomes" id="UP000626092">
    <property type="component" value="Unassembled WGS sequence"/>
</dbReference>
<gene>
    <name evidence="1" type="ORF">RHSIM_Rhsim07G0073000</name>
</gene>
<dbReference type="EMBL" id="WJXA01000007">
    <property type="protein sequence ID" value="KAF7139592.1"/>
    <property type="molecule type" value="Genomic_DNA"/>
</dbReference>
<dbReference type="AlphaFoldDB" id="A0A834H185"/>
<keyword evidence="2" id="KW-1185">Reference proteome</keyword>
<evidence type="ECO:0000313" key="2">
    <source>
        <dbReference type="Proteomes" id="UP000626092"/>
    </source>
</evidence>
<comment type="caution">
    <text evidence="1">The sequence shown here is derived from an EMBL/GenBank/DDBJ whole genome shotgun (WGS) entry which is preliminary data.</text>
</comment>
<organism evidence="1 2">
    <name type="scientific">Rhododendron simsii</name>
    <name type="common">Sims's rhododendron</name>
    <dbReference type="NCBI Taxonomy" id="118357"/>
    <lineage>
        <taxon>Eukaryota</taxon>
        <taxon>Viridiplantae</taxon>
        <taxon>Streptophyta</taxon>
        <taxon>Embryophyta</taxon>
        <taxon>Tracheophyta</taxon>
        <taxon>Spermatophyta</taxon>
        <taxon>Magnoliopsida</taxon>
        <taxon>eudicotyledons</taxon>
        <taxon>Gunneridae</taxon>
        <taxon>Pentapetalae</taxon>
        <taxon>asterids</taxon>
        <taxon>Ericales</taxon>
        <taxon>Ericaceae</taxon>
        <taxon>Ericoideae</taxon>
        <taxon>Rhodoreae</taxon>
        <taxon>Rhododendron</taxon>
    </lineage>
</organism>
<accession>A0A834H185</accession>
<name>A0A834H185_RHOSS</name>
<protein>
    <submittedName>
        <fullName evidence="1">Uncharacterized protein</fullName>
    </submittedName>
</protein>
<evidence type="ECO:0000313" key="1">
    <source>
        <dbReference type="EMBL" id="KAF7139592.1"/>
    </source>
</evidence>
<proteinExistence type="predicted"/>